<keyword evidence="2" id="KW-0732">Signal</keyword>
<evidence type="ECO:0000256" key="1">
    <source>
        <dbReference type="ARBA" id="ARBA00008520"/>
    </source>
</evidence>
<keyword evidence="3" id="KW-0408">Iron</keyword>
<dbReference type="GO" id="GO:0046872">
    <property type="term" value="F:metal ion binding"/>
    <property type="evidence" value="ECO:0007669"/>
    <property type="project" value="UniProtKB-KW"/>
</dbReference>
<dbReference type="AlphaFoldDB" id="A0A098QYW7"/>
<feature type="binding site" evidence="3">
    <location>
        <position position="195"/>
    </location>
    <ligand>
        <name>Fe cation</name>
        <dbReference type="ChEBI" id="CHEBI:24875"/>
    </ligand>
</feature>
<feature type="binding site" evidence="3">
    <location>
        <position position="196"/>
    </location>
    <ligand>
        <name>Fe cation</name>
        <dbReference type="ChEBI" id="CHEBI:24875"/>
    </ligand>
</feature>
<dbReference type="InterPro" id="IPR026045">
    <property type="entry name" value="Ferric-bd"/>
</dbReference>
<evidence type="ECO:0000256" key="2">
    <source>
        <dbReference type="ARBA" id="ARBA00022729"/>
    </source>
</evidence>
<name>A0A098QYW7_9SPIO</name>
<dbReference type="Gene3D" id="3.40.190.10">
    <property type="entry name" value="Periplasmic binding protein-like II"/>
    <property type="match status" value="2"/>
</dbReference>
<comment type="caution">
    <text evidence="4">The sequence shown here is derived from an EMBL/GenBank/DDBJ whole genome shotgun (WGS) entry which is preliminary data.</text>
</comment>
<dbReference type="GO" id="GO:0030288">
    <property type="term" value="C:outer membrane-bounded periplasmic space"/>
    <property type="evidence" value="ECO:0007669"/>
    <property type="project" value="TreeGrafter"/>
</dbReference>
<keyword evidence="5" id="KW-1185">Reference proteome</keyword>
<dbReference type="EMBL" id="JNUP01000047">
    <property type="protein sequence ID" value="KGE72824.1"/>
    <property type="molecule type" value="Genomic_DNA"/>
</dbReference>
<sequence>MVNVYSHRHYDADQQLFQDFTRQTGITVNVVQAGADQLIERLRAEGENSPADLLITVDAGRLHRATDLGLLQTVESPTLEENVPAHLRHPGGYWYGLTKRARVIVYDKTKTGPGAMDYEDLADPDLPGEILVRSSSSIYNISLLASIINARGEDAAAQWARGVVENMARSPQGNDRDQMKALVAGAGDYALVNTYYVGLLLNSSDPEEQRVGERIGILFPNQSGRGAHVNVSGAGITAHAPNPENALRLLEFLTGEEAQGVFAQVNYEYPVNPRVEPGETISAWGEFIEDTADLKVLGELGPQAIRIFDQAGWR</sequence>
<dbReference type="Proteomes" id="UP000029692">
    <property type="component" value="Unassembled WGS sequence"/>
</dbReference>
<accession>A0A098QYW7</accession>
<evidence type="ECO:0000313" key="5">
    <source>
        <dbReference type="Proteomes" id="UP000029692"/>
    </source>
</evidence>
<dbReference type="PIRSF" id="PIRSF002825">
    <property type="entry name" value="CfbpA"/>
    <property type="match status" value="1"/>
</dbReference>
<dbReference type="STRING" id="1480694.DC28_05475"/>
<reference evidence="4 5" key="1">
    <citation type="submission" date="2014-05" db="EMBL/GenBank/DDBJ databases">
        <title>De novo Genome Sequence of Spirocheata sp.</title>
        <authorList>
            <person name="Shivani Y."/>
            <person name="Subhash Y."/>
            <person name="Tushar L."/>
            <person name="Sasikala C."/>
            <person name="Ramana C.V."/>
        </authorList>
    </citation>
    <scope>NUCLEOTIDE SEQUENCE [LARGE SCALE GENOMIC DNA]</scope>
    <source>
        <strain evidence="4 5">JC230</strain>
    </source>
</reference>
<dbReference type="PANTHER" id="PTHR30006:SF15">
    <property type="entry name" value="IRON-UTILIZATION PERIPLASMIC PROTEIN"/>
    <property type="match status" value="1"/>
</dbReference>
<comment type="similarity">
    <text evidence="1">Belongs to the bacterial solute-binding protein 1 family.</text>
</comment>
<keyword evidence="3" id="KW-0479">Metal-binding</keyword>
<protein>
    <submittedName>
        <fullName evidence="4">Iron deficiency-induced protein A</fullName>
    </submittedName>
</protein>
<proteinExistence type="inferred from homology"/>
<evidence type="ECO:0000256" key="3">
    <source>
        <dbReference type="PIRSR" id="PIRSR002825-1"/>
    </source>
</evidence>
<dbReference type="CDD" id="cd13542">
    <property type="entry name" value="PBP2_FutA1_ilke"/>
    <property type="match status" value="1"/>
</dbReference>
<gene>
    <name evidence="4" type="ORF">DC28_05475</name>
</gene>
<dbReference type="eggNOG" id="COG1840">
    <property type="taxonomic scope" value="Bacteria"/>
</dbReference>
<evidence type="ECO:0000313" key="4">
    <source>
        <dbReference type="EMBL" id="KGE72824.1"/>
    </source>
</evidence>
<dbReference type="SUPFAM" id="SSF53850">
    <property type="entry name" value="Periplasmic binding protein-like II"/>
    <property type="match status" value="1"/>
</dbReference>
<dbReference type="Pfam" id="PF13343">
    <property type="entry name" value="SBP_bac_6"/>
    <property type="match status" value="1"/>
</dbReference>
<organism evidence="4 5">
    <name type="scientific">Spirochaeta lutea</name>
    <dbReference type="NCBI Taxonomy" id="1480694"/>
    <lineage>
        <taxon>Bacteria</taxon>
        <taxon>Pseudomonadati</taxon>
        <taxon>Spirochaetota</taxon>
        <taxon>Spirochaetia</taxon>
        <taxon>Spirochaetales</taxon>
        <taxon>Spirochaetaceae</taxon>
        <taxon>Spirochaeta</taxon>
    </lineage>
</organism>
<dbReference type="PANTHER" id="PTHR30006">
    <property type="entry name" value="THIAMINE-BINDING PERIPLASMIC PROTEIN-RELATED"/>
    <property type="match status" value="1"/>
</dbReference>
<feature type="binding site" evidence="3">
    <location>
        <position position="9"/>
    </location>
    <ligand>
        <name>Fe cation</name>
        <dbReference type="ChEBI" id="CHEBI:24875"/>
    </ligand>
</feature>